<dbReference type="InterPro" id="IPR046798">
    <property type="entry name" value="2OG-FeII_Oxy_6"/>
</dbReference>
<dbReference type="AlphaFoldDB" id="A0A5B0LY16"/>
<evidence type="ECO:0000313" key="4">
    <source>
        <dbReference type="EMBL" id="KAA1133317.1"/>
    </source>
</evidence>
<gene>
    <name evidence="3" type="ORF">PGT21_032856</name>
    <name evidence="4" type="ORF">PGTUg99_023444</name>
</gene>
<evidence type="ECO:0000313" key="5">
    <source>
        <dbReference type="Proteomes" id="UP000324748"/>
    </source>
</evidence>
<evidence type="ECO:0000313" key="6">
    <source>
        <dbReference type="Proteomes" id="UP000325313"/>
    </source>
</evidence>
<protein>
    <recommendedName>
        <fullName evidence="2">Tet-like 2OG-Fe(II) oxygenase domain-containing protein</fullName>
    </recommendedName>
</protein>
<feature type="compositionally biased region" description="Basic and acidic residues" evidence="1">
    <location>
        <begin position="1"/>
        <end position="10"/>
    </location>
</feature>
<evidence type="ECO:0000259" key="2">
    <source>
        <dbReference type="Pfam" id="PF20515"/>
    </source>
</evidence>
<keyword evidence="5" id="KW-1185">Reference proteome</keyword>
<evidence type="ECO:0000256" key="1">
    <source>
        <dbReference type="SAM" id="MobiDB-lite"/>
    </source>
</evidence>
<organism evidence="3 5">
    <name type="scientific">Puccinia graminis f. sp. tritici</name>
    <dbReference type="NCBI Taxonomy" id="56615"/>
    <lineage>
        <taxon>Eukaryota</taxon>
        <taxon>Fungi</taxon>
        <taxon>Dikarya</taxon>
        <taxon>Basidiomycota</taxon>
        <taxon>Pucciniomycotina</taxon>
        <taxon>Pucciniomycetes</taxon>
        <taxon>Pucciniales</taxon>
        <taxon>Pucciniaceae</taxon>
        <taxon>Puccinia</taxon>
    </lineage>
</organism>
<evidence type="ECO:0000313" key="3">
    <source>
        <dbReference type="EMBL" id="KAA1069757.1"/>
    </source>
</evidence>
<sequence>MRREHIRLDLYPKYPPLDKTNEGQRATHPTPANYKAAEEQILKDFTLLTYSRLALYERPPKDTPTIKQEESQVPVQNFVVTNEPSEPDKPKKPKCIFIAYVQFTPSEELTEEDKYNLNSLTTFLHNSQNFLNPVNLLRKIFCCRMWTIGWCKSQTTGEVAGRYVNTLGINKNPLSDLDNLINGISASDLIHKLFYSISDAAVDAANALLTCLGLPGYCDPNLKRSTSNCFASNLAFTRYAFSNQPHCNDNKTKMV</sequence>
<feature type="region of interest" description="Disordered" evidence="1">
    <location>
        <begin position="1"/>
        <end position="32"/>
    </location>
</feature>
<comment type="caution">
    <text evidence="3">The sequence shown here is derived from an EMBL/GenBank/DDBJ whole genome shotgun (WGS) entry which is preliminary data.</text>
</comment>
<dbReference type="EMBL" id="VDEP01000072">
    <property type="protein sequence ID" value="KAA1133317.1"/>
    <property type="molecule type" value="Genomic_DNA"/>
</dbReference>
<name>A0A5B0LY16_PUCGR</name>
<reference evidence="5 6" key="1">
    <citation type="submission" date="2019-05" db="EMBL/GenBank/DDBJ databases">
        <title>Emergence of the Ug99 lineage of the wheat stem rust pathogen through somatic hybridization.</title>
        <authorList>
            <person name="Li F."/>
            <person name="Upadhyaya N.M."/>
            <person name="Sperschneider J."/>
            <person name="Matny O."/>
            <person name="Nguyen-Phuc H."/>
            <person name="Mago R."/>
            <person name="Raley C."/>
            <person name="Miller M.E."/>
            <person name="Silverstein K.A.T."/>
            <person name="Henningsen E."/>
            <person name="Hirsch C.D."/>
            <person name="Visser B."/>
            <person name="Pretorius Z.A."/>
            <person name="Steffenson B.J."/>
            <person name="Schwessinger B."/>
            <person name="Dodds P.N."/>
            <person name="Figueroa M."/>
        </authorList>
    </citation>
    <scope>NUCLEOTIDE SEQUENCE [LARGE SCALE GENOMIC DNA]</scope>
    <source>
        <strain evidence="3">21-0</strain>
        <strain evidence="4 6">Ug99</strain>
    </source>
</reference>
<feature type="domain" description="Tet-like 2OG-Fe(II) oxygenase" evidence="2">
    <location>
        <begin position="112"/>
        <end position="252"/>
    </location>
</feature>
<dbReference type="Proteomes" id="UP000324748">
    <property type="component" value="Unassembled WGS sequence"/>
</dbReference>
<dbReference type="Proteomes" id="UP000325313">
    <property type="component" value="Unassembled WGS sequence"/>
</dbReference>
<proteinExistence type="predicted"/>
<dbReference type="Pfam" id="PF20515">
    <property type="entry name" value="2OG-FeII_Oxy_6"/>
    <property type="match status" value="1"/>
</dbReference>
<accession>A0A5B0LY16</accession>
<dbReference type="EMBL" id="VSWC01000183">
    <property type="protein sequence ID" value="KAA1069757.1"/>
    <property type="molecule type" value="Genomic_DNA"/>
</dbReference>
<dbReference type="OrthoDB" id="2518661at2759"/>